<dbReference type="AlphaFoldDB" id="A0A6N8F298"/>
<dbReference type="RefSeq" id="WP_155621289.1">
    <property type="nucleotide sequence ID" value="NZ_WNZZ01000034.1"/>
</dbReference>
<proteinExistence type="predicted"/>
<reference evidence="1 2" key="1">
    <citation type="submission" date="2019-11" db="EMBL/GenBank/DDBJ databases">
        <title>Draft genome sequences of five Paenibacillus species of dairy origin.</title>
        <authorList>
            <person name="Olajide A.M."/>
            <person name="Chen S."/>
            <person name="Lapointe G."/>
        </authorList>
    </citation>
    <scope>NUCLEOTIDE SEQUENCE [LARGE SCALE GENOMIC DNA]</scope>
    <source>
        <strain evidence="1 2">3CT49</strain>
    </source>
</reference>
<sequence length="79" mass="8872">MAKGYAYLDNTDLRVLHVVDDIETAKEFTGGKIEEVDLNYEHGYPLDADGKHLVVYATGREKEGRPVPAQIAELVERLK</sequence>
<evidence type="ECO:0000313" key="2">
    <source>
        <dbReference type="Proteomes" id="UP000442469"/>
    </source>
</evidence>
<name>A0A6N8F298_PAEMA</name>
<dbReference type="Proteomes" id="UP000442469">
    <property type="component" value="Unassembled WGS sequence"/>
</dbReference>
<organism evidence="1 2">
    <name type="scientific">Paenibacillus macerans</name>
    <name type="common">Bacillus macerans</name>
    <dbReference type="NCBI Taxonomy" id="44252"/>
    <lineage>
        <taxon>Bacteria</taxon>
        <taxon>Bacillati</taxon>
        <taxon>Bacillota</taxon>
        <taxon>Bacilli</taxon>
        <taxon>Bacillales</taxon>
        <taxon>Paenibacillaceae</taxon>
        <taxon>Paenibacillus</taxon>
    </lineage>
</organism>
<accession>A0A6N8F298</accession>
<comment type="caution">
    <text evidence="1">The sequence shown here is derived from an EMBL/GenBank/DDBJ whole genome shotgun (WGS) entry which is preliminary data.</text>
</comment>
<evidence type="ECO:0000313" key="1">
    <source>
        <dbReference type="EMBL" id="MUG26049.1"/>
    </source>
</evidence>
<protein>
    <submittedName>
        <fullName evidence="1">Uncharacterized protein</fullName>
    </submittedName>
</protein>
<gene>
    <name evidence="1" type="ORF">GNQ08_27180</name>
</gene>
<dbReference type="EMBL" id="WNZZ01000034">
    <property type="protein sequence ID" value="MUG26049.1"/>
    <property type="molecule type" value="Genomic_DNA"/>
</dbReference>